<dbReference type="Pfam" id="PF13579">
    <property type="entry name" value="Glyco_trans_4_4"/>
    <property type="match status" value="1"/>
</dbReference>
<dbReference type="KEGG" id="mag:amb1444"/>
<dbReference type="CAZy" id="GT4">
    <property type="family name" value="Glycosyltransferase Family 4"/>
</dbReference>
<sequence>MRAIGPEWAGRGWSAHILATGEEDEGPFADEMRAAGYVVHHVPFRRHPGFFLDVWRFFRTQRFDVIHIHCERANFWFGLLATLAGAKVFRTVNNIFRFEGGLRLRRRVQRWLSWRLGVVCTAPGPDVIAHEMWRFGNPCRQTPYWIDERRFPLVDEAGRAAARAALGCAAGQFVLVSAGRCHDIKNHAAIIRALPLLPDNVIYLHAGGGPLEAEEWALAQRLGLDARVRMLGVVDGIHTVLAAADAFVMPSITEGLGLAAVEAQVMGIPCVLSRVEGLSELAPHSRAGEWCGLDAESIAAAVIRLRQKDLGEVRRLALLDAEDARRIYGRMNGFEGLLTLYGSAG</sequence>
<evidence type="ECO:0000256" key="2">
    <source>
        <dbReference type="ARBA" id="ARBA00022679"/>
    </source>
</evidence>
<evidence type="ECO:0000259" key="3">
    <source>
        <dbReference type="Pfam" id="PF13579"/>
    </source>
</evidence>
<name>Q2W7C7_PARM1</name>
<dbReference type="InterPro" id="IPR028098">
    <property type="entry name" value="Glyco_trans_4-like_N"/>
</dbReference>
<dbReference type="PANTHER" id="PTHR12526">
    <property type="entry name" value="GLYCOSYLTRANSFERASE"/>
    <property type="match status" value="1"/>
</dbReference>
<dbReference type="EMBL" id="AP007255">
    <property type="protein sequence ID" value="BAE50248.1"/>
    <property type="molecule type" value="Genomic_DNA"/>
</dbReference>
<organism evidence="4 5">
    <name type="scientific">Paramagnetospirillum magneticum (strain ATCC 700264 / AMB-1)</name>
    <name type="common">Magnetospirillum magneticum</name>
    <dbReference type="NCBI Taxonomy" id="342108"/>
    <lineage>
        <taxon>Bacteria</taxon>
        <taxon>Pseudomonadati</taxon>
        <taxon>Pseudomonadota</taxon>
        <taxon>Alphaproteobacteria</taxon>
        <taxon>Rhodospirillales</taxon>
        <taxon>Magnetospirillaceae</taxon>
        <taxon>Paramagnetospirillum</taxon>
    </lineage>
</organism>
<keyword evidence="1" id="KW-0328">Glycosyltransferase</keyword>
<dbReference type="HOGENOM" id="CLU_803639_0_0_5"/>
<accession>Q2W7C7</accession>
<dbReference type="STRING" id="342108.amb1444"/>
<evidence type="ECO:0000313" key="5">
    <source>
        <dbReference type="Proteomes" id="UP000007058"/>
    </source>
</evidence>
<keyword evidence="5" id="KW-1185">Reference proteome</keyword>
<dbReference type="Gene3D" id="3.40.50.2000">
    <property type="entry name" value="Glycogen Phosphorylase B"/>
    <property type="match status" value="2"/>
</dbReference>
<proteinExistence type="predicted"/>
<dbReference type="Pfam" id="PF13692">
    <property type="entry name" value="Glyco_trans_1_4"/>
    <property type="match status" value="1"/>
</dbReference>
<evidence type="ECO:0000313" key="4">
    <source>
        <dbReference type="EMBL" id="BAE50248.1"/>
    </source>
</evidence>
<reference evidence="4 5" key="1">
    <citation type="journal article" date="2005" name="DNA Res.">
        <title>Complete genome sequence of the facultative anaerobic magnetotactic bacterium Magnetospirillum sp. strain AMB-1.</title>
        <authorList>
            <person name="Matsunaga T."/>
            <person name="Okamura Y."/>
            <person name="Fukuda Y."/>
            <person name="Wahyudi A.T."/>
            <person name="Murase Y."/>
            <person name="Takeyama H."/>
        </authorList>
    </citation>
    <scope>NUCLEOTIDE SEQUENCE [LARGE SCALE GENOMIC DNA]</scope>
    <source>
        <strain evidence="5">ATCC 700264 / AMB-1</strain>
    </source>
</reference>
<dbReference type="SUPFAM" id="SSF53756">
    <property type="entry name" value="UDP-Glycosyltransferase/glycogen phosphorylase"/>
    <property type="match status" value="1"/>
</dbReference>
<dbReference type="AlphaFoldDB" id="Q2W7C7"/>
<feature type="domain" description="Glycosyltransferase subfamily 4-like N-terminal" evidence="3">
    <location>
        <begin position="4"/>
        <end position="115"/>
    </location>
</feature>
<protein>
    <submittedName>
        <fullName evidence="4">Glycosyltransferase</fullName>
    </submittedName>
</protein>
<dbReference type="Proteomes" id="UP000007058">
    <property type="component" value="Chromosome"/>
</dbReference>
<keyword evidence="2" id="KW-0808">Transferase</keyword>
<dbReference type="GO" id="GO:0016757">
    <property type="term" value="F:glycosyltransferase activity"/>
    <property type="evidence" value="ECO:0007669"/>
    <property type="project" value="UniProtKB-KW"/>
</dbReference>
<evidence type="ECO:0000256" key="1">
    <source>
        <dbReference type="ARBA" id="ARBA00022676"/>
    </source>
</evidence>
<gene>
    <name evidence="4" type="ordered locus">amb1444</name>
</gene>
<dbReference type="PANTHER" id="PTHR12526:SF510">
    <property type="entry name" value="D-INOSITOL 3-PHOSPHATE GLYCOSYLTRANSFERASE"/>
    <property type="match status" value="1"/>
</dbReference>